<evidence type="ECO:0000313" key="3">
    <source>
        <dbReference type="EMBL" id="OMJ68075.1"/>
    </source>
</evidence>
<dbReference type="Gene3D" id="2.130.10.10">
    <property type="entry name" value="YVTN repeat-like/Quinoprotein amine dehydrogenase"/>
    <property type="match status" value="1"/>
</dbReference>
<dbReference type="InterPro" id="IPR036322">
    <property type="entry name" value="WD40_repeat_dom_sf"/>
</dbReference>
<feature type="region of interest" description="Disordered" evidence="1">
    <location>
        <begin position="684"/>
        <end position="762"/>
    </location>
</feature>
<evidence type="ECO:0000259" key="2">
    <source>
        <dbReference type="Pfam" id="PF12341"/>
    </source>
</evidence>
<dbReference type="InterPro" id="IPR022100">
    <property type="entry name" value="WDHD1/CFT4_beta-prop_2nd"/>
</dbReference>
<evidence type="ECO:0000256" key="1">
    <source>
        <dbReference type="SAM" id="MobiDB-lite"/>
    </source>
</evidence>
<reference evidence="3 4" key="1">
    <citation type="submission" date="2016-11" db="EMBL/GenBank/DDBJ databases">
        <title>The macronuclear genome of Stentor coeruleus: a giant cell with tiny introns.</title>
        <authorList>
            <person name="Slabodnick M."/>
            <person name="Ruby J.G."/>
            <person name="Reiff S.B."/>
            <person name="Swart E.C."/>
            <person name="Gosai S."/>
            <person name="Prabakaran S."/>
            <person name="Witkowska E."/>
            <person name="Larue G.E."/>
            <person name="Fisher S."/>
            <person name="Freeman R.M."/>
            <person name="Gunawardena J."/>
            <person name="Chu W."/>
            <person name="Stover N.A."/>
            <person name="Gregory B.D."/>
            <person name="Nowacki M."/>
            <person name="Derisi J."/>
            <person name="Roy S.W."/>
            <person name="Marshall W.F."/>
            <person name="Sood P."/>
        </authorList>
    </citation>
    <scope>NUCLEOTIDE SEQUENCE [LARGE SCALE GENOMIC DNA]</scope>
    <source>
        <strain evidence="3">WM001</strain>
    </source>
</reference>
<protein>
    <recommendedName>
        <fullName evidence="2">WDHD1/CFT4 second beta-propeller domain-containing protein</fullName>
    </recommendedName>
</protein>
<feature type="domain" description="WDHD1/CFT4 second beta-propeller" evidence="2">
    <location>
        <begin position="322"/>
        <end position="554"/>
    </location>
</feature>
<dbReference type="GO" id="GO:0003682">
    <property type="term" value="F:chromatin binding"/>
    <property type="evidence" value="ECO:0007669"/>
    <property type="project" value="TreeGrafter"/>
</dbReference>
<dbReference type="AlphaFoldDB" id="A0A1R2AUE9"/>
<dbReference type="PANTHER" id="PTHR19932">
    <property type="entry name" value="WD REPEAT AND HMG-BOX DNA BINDING PROTEIN"/>
    <property type="match status" value="1"/>
</dbReference>
<dbReference type="EMBL" id="MPUH01001390">
    <property type="protein sequence ID" value="OMJ68075.1"/>
    <property type="molecule type" value="Genomic_DNA"/>
</dbReference>
<dbReference type="PANTHER" id="PTHR19932:SF10">
    <property type="entry name" value="WD REPEAT AND HMG-BOX DNA-BINDING PROTEIN 1"/>
    <property type="match status" value="1"/>
</dbReference>
<dbReference type="Pfam" id="PF12341">
    <property type="entry name" value="Mcl1_mid"/>
    <property type="match status" value="1"/>
</dbReference>
<comment type="caution">
    <text evidence="3">The sequence shown here is derived from an EMBL/GenBank/DDBJ whole genome shotgun (WGS) entry which is preliminary data.</text>
</comment>
<name>A0A1R2AUE9_9CILI</name>
<accession>A0A1R2AUE9</accession>
<feature type="compositionally biased region" description="Basic and acidic residues" evidence="1">
    <location>
        <begin position="688"/>
        <end position="705"/>
    </location>
</feature>
<sequence length="762" mass="86525">MAGKTSIAYDPSSNTTYIAYGRTIKSIKENQSEEFFYNNDISSICISPSGLIIGESTGEVYLLKQITSTEKTFMTKASGKINSICCKNSLVAIGANQENLIIIEGMNEKILTTNNGCTVVFVTISPDLRHIAAITQDGYLHLYSDQKIVKRLQLIGKKITENNLEQFLFEFSPDSKSLGLPGDLMFRYLECPDFKYTPTTLACSKNISIVKWPLEKIVIVACIDNSIKVFDLADEKITMTFMANSNPWDFIYTNESIILAVTNKEEIIKNVKLIKQIEKPEEEEVDQEEKEEKNLEKQLFDRTLGIYPQEPIIPEDTDKSPVILFRSYLGTIQSLEYYSGTKRIAKIEIEFDDSSFHANINFPNTHEFTLAYMSENGALLASQSSEANLDEFVSDSKRSSLYFRNFTFDTFWKVNLPNMEIPEAICVSSLCVVYTSLNYMRFFTLGGIQTMIISMTGPVVTMTGYKNQIAIVYHAAAPVLGCQALCGEFWFINEMNTNSEAEYFKEDFKVSVTPEHNLVWMGFSDNGDLYSVDSADVVRAFWRRALSWIPVCTLGDYVRIVGICDDGVLINAGKDHLLIETQPFEFPLCKSKYQEYEDKMMKEQLYVEMHSGTVDKKKKLAELDKITMEKFCNAVDDGENDQAFAYGCQVLLNKTKLLIIRYAQELKVFSIADRLAKHFNIQLPPRFTRPEKPPAEFLEDQKPQEPKQPLAELPQVNKETQELPINPFNKAGSTKKDLFESLSSNTKRKIDNPPIATKKPKK</sequence>
<proteinExistence type="predicted"/>
<dbReference type="Proteomes" id="UP000187209">
    <property type="component" value="Unassembled WGS sequence"/>
</dbReference>
<gene>
    <name evidence="3" type="ORF">SteCoe_34591</name>
</gene>
<dbReference type="GO" id="GO:0043596">
    <property type="term" value="C:nuclear replication fork"/>
    <property type="evidence" value="ECO:0007669"/>
    <property type="project" value="TreeGrafter"/>
</dbReference>
<dbReference type="GO" id="GO:0006261">
    <property type="term" value="P:DNA-templated DNA replication"/>
    <property type="evidence" value="ECO:0007669"/>
    <property type="project" value="TreeGrafter"/>
</dbReference>
<keyword evidence="4" id="KW-1185">Reference proteome</keyword>
<evidence type="ECO:0000313" key="4">
    <source>
        <dbReference type="Proteomes" id="UP000187209"/>
    </source>
</evidence>
<dbReference type="SUPFAM" id="SSF50978">
    <property type="entry name" value="WD40 repeat-like"/>
    <property type="match status" value="1"/>
</dbReference>
<dbReference type="GO" id="GO:0000278">
    <property type="term" value="P:mitotic cell cycle"/>
    <property type="evidence" value="ECO:0007669"/>
    <property type="project" value="TreeGrafter"/>
</dbReference>
<dbReference type="GO" id="GO:0006281">
    <property type="term" value="P:DNA repair"/>
    <property type="evidence" value="ECO:0007669"/>
    <property type="project" value="TreeGrafter"/>
</dbReference>
<dbReference type="InterPro" id="IPR015943">
    <property type="entry name" value="WD40/YVTN_repeat-like_dom_sf"/>
</dbReference>
<dbReference type="OrthoDB" id="292674at2759"/>
<organism evidence="3 4">
    <name type="scientific">Stentor coeruleus</name>
    <dbReference type="NCBI Taxonomy" id="5963"/>
    <lineage>
        <taxon>Eukaryota</taxon>
        <taxon>Sar</taxon>
        <taxon>Alveolata</taxon>
        <taxon>Ciliophora</taxon>
        <taxon>Postciliodesmatophora</taxon>
        <taxon>Heterotrichea</taxon>
        <taxon>Heterotrichida</taxon>
        <taxon>Stentoridae</taxon>
        <taxon>Stentor</taxon>
    </lineage>
</organism>